<feature type="signal peptide" evidence="2">
    <location>
        <begin position="1"/>
        <end position="23"/>
    </location>
</feature>
<keyword evidence="1" id="KW-0812">Transmembrane</keyword>
<dbReference type="HOGENOM" id="CLU_083845_1_0_5"/>
<reference evidence="3" key="1">
    <citation type="submission" date="2006-03" db="EMBL/GenBank/DDBJ databases">
        <title>Complete sequence of Rhodopseudomonas palustris BisB18.</title>
        <authorList>
            <consortium name="US DOE Joint Genome Institute"/>
            <person name="Copeland A."/>
            <person name="Lucas S."/>
            <person name="Lapidus A."/>
            <person name="Barry K."/>
            <person name="Detter J.C."/>
            <person name="Glavina del Rio T."/>
            <person name="Hammon N."/>
            <person name="Israni S."/>
            <person name="Dalin E."/>
            <person name="Tice H."/>
            <person name="Pitluck S."/>
            <person name="Chain P."/>
            <person name="Malfatti S."/>
            <person name="Shin M."/>
            <person name="Vergez L."/>
            <person name="Schmutz J."/>
            <person name="Larimer F."/>
            <person name="Land M."/>
            <person name="Hauser L."/>
            <person name="Pelletier D.A."/>
            <person name="Kyrpides N."/>
            <person name="Anderson I."/>
            <person name="Oda Y."/>
            <person name="Harwood C.S."/>
            <person name="Richardson P."/>
        </authorList>
    </citation>
    <scope>NUCLEOTIDE SEQUENCE [LARGE SCALE GENOMIC DNA]</scope>
    <source>
        <strain evidence="3">BisB18</strain>
    </source>
</reference>
<evidence type="ECO:0000256" key="1">
    <source>
        <dbReference type="SAM" id="Phobius"/>
    </source>
</evidence>
<organism evidence="3">
    <name type="scientific">Rhodopseudomonas palustris (strain BisB18)</name>
    <dbReference type="NCBI Taxonomy" id="316056"/>
    <lineage>
        <taxon>Bacteria</taxon>
        <taxon>Pseudomonadati</taxon>
        <taxon>Pseudomonadota</taxon>
        <taxon>Alphaproteobacteria</taxon>
        <taxon>Hyphomicrobiales</taxon>
        <taxon>Nitrobacteraceae</taxon>
        <taxon>Rhodopseudomonas</taxon>
    </lineage>
</organism>
<protein>
    <recommendedName>
        <fullName evidence="4">Cobalt ABC transporter permease</fullName>
    </recommendedName>
</protein>
<evidence type="ECO:0000313" key="3">
    <source>
        <dbReference type="EMBL" id="ABD87507.1"/>
    </source>
</evidence>
<dbReference type="STRING" id="316056.RPC_1950"/>
<dbReference type="EMBL" id="CP000301">
    <property type="protein sequence ID" value="ABD87507.1"/>
    <property type="molecule type" value="Genomic_DNA"/>
</dbReference>
<feature type="transmembrane region" description="Helical" evidence="1">
    <location>
        <begin position="174"/>
        <end position="192"/>
    </location>
</feature>
<name>Q217C9_RHOPB</name>
<evidence type="ECO:0008006" key="4">
    <source>
        <dbReference type="Google" id="ProtNLM"/>
    </source>
</evidence>
<dbReference type="AlphaFoldDB" id="Q217C9"/>
<proteinExistence type="predicted"/>
<dbReference type="OrthoDB" id="8447011at2"/>
<dbReference type="KEGG" id="rpc:RPC_1950"/>
<keyword evidence="2" id="KW-0732">Signal</keyword>
<feature type="chain" id="PRO_5004199874" description="Cobalt ABC transporter permease" evidence="2">
    <location>
        <begin position="24"/>
        <end position="212"/>
    </location>
</feature>
<sequence>MRMVVFSLALAAALLGPANQALAHKMKLFATVEGAIVSGYVYFSPGGRAQDAQITATAPDGATVFQGRTDPQGGFHFEAQRRVDYRIAADGGDGHEAGFTIKAAELPESLPGDLTAGNATAPTPSATMPPAVAVATAAPVPDLAALVEQSVARQIRPLREQLDSYQEVVRWHDVLGGIGYIIGLGGLAYGFASRSGHKLRRRLADGEKEAAQ</sequence>
<accession>Q217C9</accession>
<keyword evidence="1" id="KW-1133">Transmembrane helix</keyword>
<evidence type="ECO:0000256" key="2">
    <source>
        <dbReference type="SAM" id="SignalP"/>
    </source>
</evidence>
<keyword evidence="1" id="KW-0472">Membrane</keyword>
<dbReference type="eggNOG" id="COG0310">
    <property type="taxonomic scope" value="Bacteria"/>
</dbReference>
<gene>
    <name evidence="3" type="ordered locus">RPC_1950</name>
</gene>